<name>A0A0N4WSC4_HAEPC</name>
<evidence type="ECO:0000313" key="2">
    <source>
        <dbReference type="Proteomes" id="UP000268014"/>
    </source>
</evidence>
<evidence type="ECO:0000313" key="3">
    <source>
        <dbReference type="WBParaSite" id="HPLM_0001443001-mRNA-1"/>
    </source>
</evidence>
<proteinExistence type="predicted"/>
<sequence>MLDKEAEHISTNLTQVFVDLETKLPTLERRSFRTQLVTMCGNDNFIENYLRAAIEEIGEASPVTQQGCSDMVNTIVEIVFDDERESIESLVDVIKKVRDIIAFENIRKKDPRINEAFQLTRDFFKNIRHEYLEFINSTTSDRSEDRVEWYTRGARVELELLMKTQKFFVAEHLEIAAREYLNCTRSWILSIDNREKAFCLYRAWRIATGTIPMPTRLAQFLHDLRSLNVSAVNDRVYVRPAYALFLLNTTDEALQVSEVE</sequence>
<dbReference type="Proteomes" id="UP000268014">
    <property type="component" value="Unassembled WGS sequence"/>
</dbReference>
<accession>A0A0N4WSC4</accession>
<gene>
    <name evidence="1" type="ORF">HPLM_LOCUS14422</name>
</gene>
<keyword evidence="2" id="KW-1185">Reference proteome</keyword>
<organism evidence="3">
    <name type="scientific">Haemonchus placei</name>
    <name type="common">Barber's pole worm</name>
    <dbReference type="NCBI Taxonomy" id="6290"/>
    <lineage>
        <taxon>Eukaryota</taxon>
        <taxon>Metazoa</taxon>
        <taxon>Ecdysozoa</taxon>
        <taxon>Nematoda</taxon>
        <taxon>Chromadorea</taxon>
        <taxon>Rhabditida</taxon>
        <taxon>Rhabditina</taxon>
        <taxon>Rhabditomorpha</taxon>
        <taxon>Strongyloidea</taxon>
        <taxon>Trichostrongylidae</taxon>
        <taxon>Haemonchus</taxon>
    </lineage>
</organism>
<dbReference type="EMBL" id="UZAF01018561">
    <property type="protein sequence ID" value="VDO52740.1"/>
    <property type="molecule type" value="Genomic_DNA"/>
</dbReference>
<evidence type="ECO:0000313" key="1">
    <source>
        <dbReference type="EMBL" id="VDO52740.1"/>
    </source>
</evidence>
<dbReference type="OrthoDB" id="5870405at2759"/>
<dbReference type="AlphaFoldDB" id="A0A0N4WSC4"/>
<reference evidence="3" key="1">
    <citation type="submission" date="2017-02" db="UniProtKB">
        <authorList>
            <consortium name="WormBaseParasite"/>
        </authorList>
    </citation>
    <scope>IDENTIFICATION</scope>
</reference>
<dbReference type="WBParaSite" id="HPLM_0001443001-mRNA-1">
    <property type="protein sequence ID" value="HPLM_0001443001-mRNA-1"/>
    <property type="gene ID" value="HPLM_0001443001"/>
</dbReference>
<protein>
    <submittedName>
        <fullName evidence="3">CULLIN_2 domain-containing protein</fullName>
    </submittedName>
</protein>
<reference evidence="1 2" key="2">
    <citation type="submission" date="2018-11" db="EMBL/GenBank/DDBJ databases">
        <authorList>
            <consortium name="Pathogen Informatics"/>
        </authorList>
    </citation>
    <scope>NUCLEOTIDE SEQUENCE [LARGE SCALE GENOMIC DNA]</scope>
    <source>
        <strain evidence="1 2">MHpl1</strain>
    </source>
</reference>